<evidence type="ECO:0000313" key="3">
    <source>
        <dbReference type="Proteomes" id="UP001176941"/>
    </source>
</evidence>
<accession>A0ABN9A042</accession>
<protein>
    <submittedName>
        <fullName evidence="2">Uncharacterized protein</fullName>
    </submittedName>
</protein>
<feature type="region of interest" description="Disordered" evidence="1">
    <location>
        <begin position="1"/>
        <end position="42"/>
    </location>
</feature>
<dbReference type="Proteomes" id="UP001176941">
    <property type="component" value="Chromosome 6"/>
</dbReference>
<dbReference type="EMBL" id="OX459942">
    <property type="protein sequence ID" value="CAI9177329.1"/>
    <property type="molecule type" value="Genomic_DNA"/>
</dbReference>
<keyword evidence="3" id="KW-1185">Reference proteome</keyword>
<proteinExistence type="predicted"/>
<feature type="compositionally biased region" description="Gly residues" evidence="1">
    <location>
        <begin position="1"/>
        <end position="12"/>
    </location>
</feature>
<sequence length="144" mass="15336">MAFAGRGVGGVARGARSRGRGGACAPRAAERGGRARPSARPAERVRVCVCARVRECVSTRLRGAGVTLQWASPWRPPSGGSAPRLPAPRLRSRVSPSSARVSLSVHPSRVLLFPLPWAGGCRPPRHRCKHPNSLPFAPQSRVLL</sequence>
<feature type="compositionally biased region" description="Low complexity" evidence="1">
    <location>
        <begin position="81"/>
        <end position="91"/>
    </location>
</feature>
<evidence type="ECO:0000256" key="1">
    <source>
        <dbReference type="SAM" id="MobiDB-lite"/>
    </source>
</evidence>
<gene>
    <name evidence="2" type="ORF">MRATA1EN1_LOCUS26291</name>
</gene>
<name>A0ABN9A042_RANTA</name>
<feature type="region of interest" description="Disordered" evidence="1">
    <location>
        <begin position="70"/>
        <end position="91"/>
    </location>
</feature>
<reference evidence="2" key="1">
    <citation type="submission" date="2023-04" db="EMBL/GenBank/DDBJ databases">
        <authorList>
            <consortium name="ELIXIR-Norway"/>
        </authorList>
    </citation>
    <scope>NUCLEOTIDE SEQUENCE [LARGE SCALE GENOMIC DNA]</scope>
</reference>
<evidence type="ECO:0000313" key="2">
    <source>
        <dbReference type="EMBL" id="CAI9177329.1"/>
    </source>
</evidence>
<organism evidence="2 3">
    <name type="scientific">Rangifer tarandus platyrhynchus</name>
    <name type="common">Svalbard reindeer</name>
    <dbReference type="NCBI Taxonomy" id="3082113"/>
    <lineage>
        <taxon>Eukaryota</taxon>
        <taxon>Metazoa</taxon>
        <taxon>Chordata</taxon>
        <taxon>Craniata</taxon>
        <taxon>Vertebrata</taxon>
        <taxon>Euteleostomi</taxon>
        <taxon>Mammalia</taxon>
        <taxon>Eutheria</taxon>
        <taxon>Laurasiatheria</taxon>
        <taxon>Artiodactyla</taxon>
        <taxon>Ruminantia</taxon>
        <taxon>Pecora</taxon>
        <taxon>Cervidae</taxon>
        <taxon>Odocoileinae</taxon>
        <taxon>Rangifer</taxon>
    </lineage>
</organism>